<feature type="transmembrane region" description="Helical" evidence="8">
    <location>
        <begin position="70"/>
        <end position="91"/>
    </location>
</feature>
<gene>
    <name evidence="9" type="ORF">CBRE1094_LOCUS29736</name>
</gene>
<comment type="subcellular location">
    <subcellularLocation>
        <location evidence="1">Endoplasmic reticulum membrane</location>
        <topology evidence="1">Multi-pass membrane protein</topology>
    </subcellularLocation>
</comment>
<evidence type="ECO:0000256" key="6">
    <source>
        <dbReference type="ARBA" id="ARBA00022989"/>
    </source>
</evidence>
<keyword evidence="4 8" id="KW-0812">Transmembrane</keyword>
<keyword evidence="6 8" id="KW-1133">Transmembrane helix</keyword>
<accession>A0A7S2HY87</accession>
<feature type="transmembrane region" description="Helical" evidence="8">
    <location>
        <begin position="122"/>
        <end position="141"/>
    </location>
</feature>
<protein>
    <recommendedName>
        <fullName evidence="3">ER membrane protein complex subunit 4</fullName>
    </recommendedName>
</protein>
<reference evidence="9" key="1">
    <citation type="submission" date="2021-01" db="EMBL/GenBank/DDBJ databases">
        <authorList>
            <person name="Corre E."/>
            <person name="Pelletier E."/>
            <person name="Niang G."/>
            <person name="Scheremetjew M."/>
            <person name="Finn R."/>
            <person name="Kale V."/>
            <person name="Holt S."/>
            <person name="Cochrane G."/>
            <person name="Meng A."/>
            <person name="Brown T."/>
            <person name="Cohen L."/>
        </authorList>
    </citation>
    <scope>NUCLEOTIDE SEQUENCE</scope>
    <source>
        <strain evidence="9">UTEX LB 985</strain>
    </source>
</reference>
<organism evidence="9">
    <name type="scientific">Haptolina brevifila</name>
    <dbReference type="NCBI Taxonomy" id="156173"/>
    <lineage>
        <taxon>Eukaryota</taxon>
        <taxon>Haptista</taxon>
        <taxon>Haptophyta</taxon>
        <taxon>Prymnesiophyceae</taxon>
        <taxon>Prymnesiales</taxon>
        <taxon>Prymnesiaceae</taxon>
        <taxon>Haptolina</taxon>
    </lineage>
</organism>
<dbReference type="InterPro" id="IPR009445">
    <property type="entry name" value="TMEM85/Emc4"/>
</dbReference>
<dbReference type="Pfam" id="PF06417">
    <property type="entry name" value="EMC4"/>
    <property type="match status" value="1"/>
</dbReference>
<keyword evidence="5" id="KW-0256">Endoplasmic reticulum</keyword>
<evidence type="ECO:0000313" key="9">
    <source>
        <dbReference type="EMBL" id="CAD9503189.1"/>
    </source>
</evidence>
<comment type="similarity">
    <text evidence="2">Belongs to the EMC4 family.</text>
</comment>
<evidence type="ECO:0000256" key="4">
    <source>
        <dbReference type="ARBA" id="ARBA00022692"/>
    </source>
</evidence>
<evidence type="ECO:0000256" key="1">
    <source>
        <dbReference type="ARBA" id="ARBA00004477"/>
    </source>
</evidence>
<proteinExistence type="inferred from homology"/>
<keyword evidence="7 8" id="KW-0472">Membrane</keyword>
<evidence type="ECO:0000256" key="8">
    <source>
        <dbReference type="SAM" id="Phobius"/>
    </source>
</evidence>
<dbReference type="EMBL" id="HBGU01054386">
    <property type="protein sequence ID" value="CAD9503189.1"/>
    <property type="molecule type" value="Transcribed_RNA"/>
</dbReference>
<evidence type="ECO:0000256" key="3">
    <source>
        <dbReference type="ARBA" id="ARBA00020820"/>
    </source>
</evidence>
<dbReference type="PANTHER" id="PTHR19315">
    <property type="entry name" value="ER MEMBRANE PROTEIN COMPLEX SUBUNIT 4"/>
    <property type="match status" value="1"/>
</dbReference>
<name>A0A7S2HY87_9EUKA</name>
<evidence type="ECO:0000256" key="2">
    <source>
        <dbReference type="ARBA" id="ARBA00007715"/>
    </source>
</evidence>
<evidence type="ECO:0000256" key="7">
    <source>
        <dbReference type="ARBA" id="ARBA00023136"/>
    </source>
</evidence>
<evidence type="ECO:0000256" key="5">
    <source>
        <dbReference type="ARBA" id="ARBA00022824"/>
    </source>
</evidence>
<dbReference type="AlphaFoldDB" id="A0A7S2HY87"/>
<sequence length="174" mass="19268">MSRHKWAMDFCDHTATDLPSPPGYSEQQAHGEERLAAKKDEKQANMMQLKLKKARDLSWSPIKSFMQMAFMLWMSGSGVHIFSIMITYQALSSPVTAMLNTNKTFKGFEDRKMGSAEKANLVISKLIYVGMNCVAMSGGLYKMSMMGLLPNTPSDWVSFLAVPPNVQLSSGSSA</sequence>
<dbReference type="GO" id="GO:0005789">
    <property type="term" value="C:endoplasmic reticulum membrane"/>
    <property type="evidence" value="ECO:0007669"/>
    <property type="project" value="UniProtKB-SubCell"/>
</dbReference>